<dbReference type="RefSeq" id="WP_048443176.1">
    <property type="nucleotide sequence ID" value="NZ_LABY01000032.1"/>
</dbReference>
<protein>
    <submittedName>
        <fullName evidence="4">Dehydrogenase</fullName>
    </submittedName>
</protein>
<dbReference type="PROSITE" id="PS00061">
    <property type="entry name" value="ADH_SHORT"/>
    <property type="match status" value="1"/>
</dbReference>
<dbReference type="FunFam" id="3.40.50.720:FF:000084">
    <property type="entry name" value="Short-chain dehydrogenase reductase"/>
    <property type="match status" value="1"/>
</dbReference>
<gene>
    <name evidence="4" type="ORF">VQ02_05610</name>
</gene>
<comment type="similarity">
    <text evidence="1">Belongs to the short-chain dehydrogenases/reductases (SDR) family.</text>
</comment>
<comment type="caution">
    <text evidence="4">The sequence shown here is derived from an EMBL/GenBank/DDBJ whole genome shotgun (WGS) entry which is preliminary data.</text>
</comment>
<dbReference type="Pfam" id="PF13561">
    <property type="entry name" value="adh_short_C2"/>
    <property type="match status" value="1"/>
</dbReference>
<keyword evidence="5" id="KW-1185">Reference proteome</keyword>
<evidence type="ECO:0000256" key="1">
    <source>
        <dbReference type="ARBA" id="ARBA00006484"/>
    </source>
</evidence>
<reference evidence="4 5" key="1">
    <citation type="submission" date="2015-03" db="EMBL/GenBank/DDBJ databases">
        <title>Genome sequencing of Methylobacterium variabile DSM 16961.</title>
        <authorList>
            <person name="Chaudhry V."/>
            <person name="Patil P.B."/>
        </authorList>
    </citation>
    <scope>NUCLEOTIDE SEQUENCE [LARGE SCALE GENOMIC DNA]</scope>
    <source>
        <strain evidence="4 5">DSM 16961</strain>
    </source>
</reference>
<proteinExistence type="inferred from homology"/>
<dbReference type="AlphaFoldDB" id="A0A0J6VQE4"/>
<evidence type="ECO:0000256" key="2">
    <source>
        <dbReference type="ARBA" id="ARBA00023002"/>
    </source>
</evidence>
<dbReference type="GO" id="GO:0016614">
    <property type="term" value="F:oxidoreductase activity, acting on CH-OH group of donors"/>
    <property type="evidence" value="ECO:0007669"/>
    <property type="project" value="UniProtKB-ARBA"/>
</dbReference>
<dbReference type="PRINTS" id="PR00081">
    <property type="entry name" value="GDHRDH"/>
</dbReference>
<dbReference type="SUPFAM" id="SSF51735">
    <property type="entry name" value="NAD(P)-binding Rossmann-fold domains"/>
    <property type="match status" value="1"/>
</dbReference>
<keyword evidence="2" id="KW-0560">Oxidoreductase</keyword>
<dbReference type="EMBL" id="LABY01000032">
    <property type="protein sequence ID" value="KMO41446.1"/>
    <property type="molecule type" value="Genomic_DNA"/>
</dbReference>
<dbReference type="OrthoDB" id="9809287at2"/>
<dbReference type="Proteomes" id="UP000035955">
    <property type="component" value="Unassembled WGS sequence"/>
</dbReference>
<evidence type="ECO:0000313" key="4">
    <source>
        <dbReference type="EMBL" id="KMO41446.1"/>
    </source>
</evidence>
<feature type="region of interest" description="Disordered" evidence="3">
    <location>
        <begin position="1"/>
        <end position="45"/>
    </location>
</feature>
<dbReference type="InterPro" id="IPR036291">
    <property type="entry name" value="NAD(P)-bd_dom_sf"/>
</dbReference>
<organism evidence="4 5">
    <name type="scientific">Methylobacterium variabile</name>
    <dbReference type="NCBI Taxonomy" id="298794"/>
    <lineage>
        <taxon>Bacteria</taxon>
        <taxon>Pseudomonadati</taxon>
        <taxon>Pseudomonadota</taxon>
        <taxon>Alphaproteobacteria</taxon>
        <taxon>Hyphomicrobiales</taxon>
        <taxon>Methylobacteriaceae</taxon>
        <taxon>Methylobacterium</taxon>
    </lineage>
</organism>
<name>A0A0J6VQE4_9HYPH</name>
<accession>A0A0J6VQE4</accession>
<dbReference type="InterPro" id="IPR020904">
    <property type="entry name" value="Sc_DH/Rdtase_CS"/>
</dbReference>
<dbReference type="PATRIC" id="fig|298794.3.peg.4909"/>
<dbReference type="PANTHER" id="PTHR48107">
    <property type="entry name" value="NADPH-DEPENDENT ALDEHYDE REDUCTASE-LIKE PROTEIN, CHLOROPLASTIC-RELATED"/>
    <property type="match status" value="1"/>
</dbReference>
<dbReference type="PANTHER" id="PTHR48107:SF16">
    <property type="entry name" value="NADPH-DEPENDENT ALDEHYDE REDUCTASE 1, CHLOROPLASTIC"/>
    <property type="match status" value="1"/>
</dbReference>
<evidence type="ECO:0000256" key="3">
    <source>
        <dbReference type="SAM" id="MobiDB-lite"/>
    </source>
</evidence>
<dbReference type="InterPro" id="IPR002347">
    <property type="entry name" value="SDR_fam"/>
</dbReference>
<evidence type="ECO:0000313" key="5">
    <source>
        <dbReference type="Proteomes" id="UP000035955"/>
    </source>
</evidence>
<sequence>MSSDVPNPLTKYPRPPFESQPQGFPGLTGRMTPEPDHGEASYKGSGKLTGRAALITGGDSGIGRAVAIAYAREGADVAISYLPSEQGDAEAVAQWVEKAGRRALLLPGDLKDASYGREIVARTAETFGRLDVVVNNGAFQQPNQGLDAIDDQVFEDHFRTNVFGSFYVTKAAMAHLKPGASVIFTSSVNSKHPMPSLLAYSATKGALSNLVLSLAQLLAEKGIRVNGVLPGPIWTPFIPSGMEDDSVKSFGSQVPFGRPGQPAELASAYVMLASDESSYTSGALVTVAGAMPVL</sequence>
<dbReference type="Gene3D" id="3.40.50.720">
    <property type="entry name" value="NAD(P)-binding Rossmann-like Domain"/>
    <property type="match status" value="1"/>
</dbReference>